<feature type="transmembrane region" description="Helical" evidence="14">
    <location>
        <begin position="499"/>
        <end position="521"/>
    </location>
</feature>
<dbReference type="PANTHER" id="PTHR47143:SF1">
    <property type="entry name" value="ION_TRANS DOMAIN-CONTAINING PROTEIN"/>
    <property type="match status" value="1"/>
</dbReference>
<sequence>MSGKTKQGHKCTVDCLNRYPIHHAARMGRFKELKRLLDEHCPALPDEDENLGEGEVDASIPAPLGDSQIPQPEPYDQKPHKCSKHKCCPLERDECLGRTPLHYAAHTGNVEKGLRCVKLLLECNALMVSSQYRAEKLRRFVNSVDYNHETALHLAARNEATMIVKELLVNQADLDIKSLDGKCGLMEIYKRTPAAMDDALNQSISYVELCKRDMADDDEVEEQEQAEWKSTNSEEVDFTRCYVDVCLNFYPLLGTQVRTGKGRNGSPVPETTFLYRINRKRMASDVRRQILNNVLVQSFLHFKWNKIKLFCFFAIFFHIVWLALYIGIVIDVFVLNCPYKSTRIHGNAEDSGEETEIGGTTEYPLQFSDGSCEVTTVVHLASAILLVLSAIIGVKEIFQFLRLRSLYIRFENVGQCILLTFIFSSMPNLYLNPVSVISPLHYQVSAFGIFLAWTLFLCQLAKLPRFSLRIQFFGLIRGFLILPDHGIYVEILSRVFKNFLVFITIFSSLLISFVFSFNILLPNSTGFINLSNSVLKVLTMMTGELNYDEIFHDDEAKLVYPFSSHIMYAIFIMVATIILFNLLIGFTVSDIQGLQKDAEVNQISNKLEQIFLMECFLLSTPMQFIFGIFSKVFLGAGRNHILSNIMVTKKTQRHTWMCYHTPIKALPVRHRIAIRDWASKNCVSISDTSGTARSNLFQSSFTRHS</sequence>
<feature type="repeat" description="ANK" evidence="12">
    <location>
        <begin position="147"/>
        <end position="179"/>
    </location>
</feature>
<accession>A0ABP1S4K7</accession>
<dbReference type="Gene3D" id="1.25.40.20">
    <property type="entry name" value="Ankyrin repeat-containing domain"/>
    <property type="match status" value="1"/>
</dbReference>
<dbReference type="EMBL" id="CAXLJM020000154">
    <property type="protein sequence ID" value="CAL8143317.1"/>
    <property type="molecule type" value="Genomic_DNA"/>
</dbReference>
<dbReference type="InterPro" id="IPR005821">
    <property type="entry name" value="Ion_trans_dom"/>
</dbReference>
<feature type="region of interest" description="Disordered" evidence="13">
    <location>
        <begin position="47"/>
        <end position="78"/>
    </location>
</feature>
<comment type="subcellular location">
    <subcellularLocation>
        <location evidence="1">Membrane</location>
        <topology evidence="1">Multi-pass membrane protein</topology>
    </subcellularLocation>
</comment>
<dbReference type="SUPFAM" id="SSF48403">
    <property type="entry name" value="Ankyrin repeat"/>
    <property type="match status" value="1"/>
</dbReference>
<feature type="transmembrane region" description="Helical" evidence="14">
    <location>
        <begin position="406"/>
        <end position="430"/>
    </location>
</feature>
<organism evidence="16 17">
    <name type="scientific">Orchesella dallaii</name>
    <dbReference type="NCBI Taxonomy" id="48710"/>
    <lineage>
        <taxon>Eukaryota</taxon>
        <taxon>Metazoa</taxon>
        <taxon>Ecdysozoa</taxon>
        <taxon>Arthropoda</taxon>
        <taxon>Hexapoda</taxon>
        <taxon>Collembola</taxon>
        <taxon>Entomobryomorpha</taxon>
        <taxon>Entomobryoidea</taxon>
        <taxon>Orchesellidae</taxon>
        <taxon>Orchesellinae</taxon>
        <taxon>Orchesella</taxon>
    </lineage>
</organism>
<evidence type="ECO:0000256" key="9">
    <source>
        <dbReference type="ARBA" id="ARBA00023136"/>
    </source>
</evidence>
<feature type="repeat" description="ANK" evidence="12">
    <location>
        <begin position="96"/>
        <end position="125"/>
    </location>
</feature>
<keyword evidence="4 14" id="KW-0812">Transmembrane</keyword>
<evidence type="ECO:0000313" key="16">
    <source>
        <dbReference type="EMBL" id="CAL8143317.1"/>
    </source>
</evidence>
<feature type="transmembrane region" description="Helical" evidence="14">
    <location>
        <begin position="442"/>
        <end position="461"/>
    </location>
</feature>
<evidence type="ECO:0000256" key="13">
    <source>
        <dbReference type="SAM" id="MobiDB-lite"/>
    </source>
</evidence>
<gene>
    <name evidence="16" type="ORF">ODALV1_LOCUS29457</name>
</gene>
<evidence type="ECO:0000256" key="3">
    <source>
        <dbReference type="ARBA" id="ARBA00022606"/>
    </source>
</evidence>
<feature type="domain" description="Ion transport" evidence="15">
    <location>
        <begin position="473"/>
        <end position="598"/>
    </location>
</feature>
<dbReference type="Pfam" id="PF12796">
    <property type="entry name" value="Ank_2"/>
    <property type="match status" value="1"/>
</dbReference>
<keyword evidence="11" id="KW-0407">Ion channel</keyword>
<dbReference type="PANTHER" id="PTHR47143">
    <property type="entry name" value="TRANSIENT RECEPTOR POTENTIAL CATION CHANNEL PROTEIN PAINLESS"/>
    <property type="match status" value="1"/>
</dbReference>
<evidence type="ECO:0000256" key="10">
    <source>
        <dbReference type="ARBA" id="ARBA00023180"/>
    </source>
</evidence>
<evidence type="ECO:0000256" key="7">
    <source>
        <dbReference type="ARBA" id="ARBA00023043"/>
    </source>
</evidence>
<evidence type="ECO:0000313" key="17">
    <source>
        <dbReference type="Proteomes" id="UP001642540"/>
    </source>
</evidence>
<keyword evidence="5" id="KW-0677">Repeat</keyword>
<feature type="transmembrane region" description="Helical" evidence="14">
    <location>
        <begin position="309"/>
        <end position="330"/>
    </location>
</feature>
<keyword evidence="10" id="KW-0325">Glycoprotein</keyword>
<evidence type="ECO:0000256" key="5">
    <source>
        <dbReference type="ARBA" id="ARBA00022737"/>
    </source>
</evidence>
<evidence type="ECO:0000256" key="14">
    <source>
        <dbReference type="SAM" id="Phobius"/>
    </source>
</evidence>
<dbReference type="SMART" id="SM00248">
    <property type="entry name" value="ANK"/>
    <property type="match status" value="3"/>
</dbReference>
<feature type="transmembrane region" description="Helical" evidence="14">
    <location>
        <begin position="566"/>
        <end position="589"/>
    </location>
</feature>
<dbReference type="InterPro" id="IPR002110">
    <property type="entry name" value="Ankyrin_rpt"/>
</dbReference>
<dbReference type="Proteomes" id="UP001642540">
    <property type="component" value="Unassembled WGS sequence"/>
</dbReference>
<dbReference type="Pfam" id="PF00520">
    <property type="entry name" value="Ion_trans"/>
    <property type="match status" value="1"/>
</dbReference>
<name>A0ABP1S4K7_9HEXA</name>
<evidence type="ECO:0000256" key="8">
    <source>
        <dbReference type="ARBA" id="ARBA00023065"/>
    </source>
</evidence>
<dbReference type="InterPro" id="IPR052076">
    <property type="entry name" value="TRP_cation_channel"/>
</dbReference>
<keyword evidence="17" id="KW-1185">Reference proteome</keyword>
<evidence type="ECO:0000256" key="12">
    <source>
        <dbReference type="PROSITE-ProRule" id="PRU00023"/>
    </source>
</evidence>
<evidence type="ECO:0000256" key="11">
    <source>
        <dbReference type="ARBA" id="ARBA00023303"/>
    </source>
</evidence>
<protein>
    <recommendedName>
        <fullName evidence="15">Ion transport domain-containing protein</fullName>
    </recommendedName>
</protein>
<dbReference type="PROSITE" id="PS50297">
    <property type="entry name" value="ANK_REP_REGION"/>
    <property type="match status" value="2"/>
</dbReference>
<keyword evidence="2" id="KW-0813">Transport</keyword>
<dbReference type="PROSITE" id="PS50088">
    <property type="entry name" value="ANK_REPEAT"/>
    <property type="match status" value="2"/>
</dbReference>
<keyword evidence="3" id="KW-0716">Sensory transduction</keyword>
<feature type="compositionally biased region" description="Acidic residues" evidence="13">
    <location>
        <begin position="47"/>
        <end position="56"/>
    </location>
</feature>
<evidence type="ECO:0000256" key="4">
    <source>
        <dbReference type="ARBA" id="ARBA00022692"/>
    </source>
</evidence>
<keyword evidence="7 12" id="KW-0040">ANK repeat</keyword>
<dbReference type="InterPro" id="IPR036770">
    <property type="entry name" value="Ankyrin_rpt-contain_sf"/>
</dbReference>
<evidence type="ECO:0000256" key="6">
    <source>
        <dbReference type="ARBA" id="ARBA00022989"/>
    </source>
</evidence>
<keyword evidence="9 14" id="KW-0472">Membrane</keyword>
<keyword evidence="8" id="KW-0406">Ion transport</keyword>
<reference evidence="16 17" key="1">
    <citation type="submission" date="2024-08" db="EMBL/GenBank/DDBJ databases">
        <authorList>
            <person name="Cucini C."/>
            <person name="Frati F."/>
        </authorList>
    </citation>
    <scope>NUCLEOTIDE SEQUENCE [LARGE SCALE GENOMIC DNA]</scope>
</reference>
<evidence type="ECO:0000259" key="15">
    <source>
        <dbReference type="Pfam" id="PF00520"/>
    </source>
</evidence>
<comment type="caution">
    <text evidence="16">The sequence shown here is derived from an EMBL/GenBank/DDBJ whole genome shotgun (WGS) entry which is preliminary data.</text>
</comment>
<keyword evidence="6 14" id="KW-1133">Transmembrane helix</keyword>
<evidence type="ECO:0000256" key="2">
    <source>
        <dbReference type="ARBA" id="ARBA00022448"/>
    </source>
</evidence>
<proteinExistence type="predicted"/>
<evidence type="ECO:0000256" key="1">
    <source>
        <dbReference type="ARBA" id="ARBA00004141"/>
    </source>
</evidence>
<feature type="transmembrane region" description="Helical" evidence="14">
    <location>
        <begin position="374"/>
        <end position="394"/>
    </location>
</feature>